<feature type="non-terminal residue" evidence="2">
    <location>
        <position position="183"/>
    </location>
</feature>
<proteinExistence type="predicted"/>
<sequence>MASQVMSPTLRRTGEDFPRLNGSNFPVWNARIRAALDGQGLLGFIDQEDYDGDSDTSATNSDDEDPDRPKLKPSHPPSPSPSDVLLSDTGTLSLGGSADDGDQADAAAQPKAGHASSEAPSDSSSGNSSDATGAEYKATTPSRKAPPVVKSFTETKKDKERRRELLRAQAKNARAKLRAAKKR</sequence>
<evidence type="ECO:0000313" key="2">
    <source>
        <dbReference type="EMBL" id="POM70186.1"/>
    </source>
</evidence>
<dbReference type="Proteomes" id="UP000237271">
    <property type="component" value="Unassembled WGS sequence"/>
</dbReference>
<feature type="region of interest" description="Disordered" evidence="1">
    <location>
        <begin position="45"/>
        <end position="183"/>
    </location>
</feature>
<dbReference type="EMBL" id="NCKW01007295">
    <property type="protein sequence ID" value="POM70186.1"/>
    <property type="molecule type" value="Genomic_DNA"/>
</dbReference>
<dbReference type="AlphaFoldDB" id="A0A2P4XXB4"/>
<evidence type="ECO:0008006" key="4">
    <source>
        <dbReference type="Google" id="ProtNLM"/>
    </source>
</evidence>
<gene>
    <name evidence="2" type="ORF">PHPALM_13414</name>
</gene>
<reference evidence="2 3" key="1">
    <citation type="journal article" date="2017" name="Genome Biol. Evol.">
        <title>Phytophthora megakarya and P. palmivora, closely related causal agents of cacao black pod rot, underwent increases in genome sizes and gene numbers by different mechanisms.</title>
        <authorList>
            <person name="Ali S.S."/>
            <person name="Shao J."/>
            <person name="Lary D.J."/>
            <person name="Kronmiller B."/>
            <person name="Shen D."/>
            <person name="Strem M.D."/>
            <person name="Amoako-Attah I."/>
            <person name="Akrofi A.Y."/>
            <person name="Begoude B.A."/>
            <person name="Ten Hoopen G.M."/>
            <person name="Coulibaly K."/>
            <person name="Kebe B.I."/>
            <person name="Melnick R.L."/>
            <person name="Guiltinan M.J."/>
            <person name="Tyler B.M."/>
            <person name="Meinhardt L.W."/>
            <person name="Bailey B.A."/>
        </authorList>
    </citation>
    <scope>NUCLEOTIDE SEQUENCE [LARGE SCALE GENOMIC DNA]</scope>
    <source>
        <strain evidence="3">sbr112.9</strain>
        <tissue evidence="2">Mycelia</tissue>
    </source>
</reference>
<keyword evidence="3" id="KW-1185">Reference proteome</keyword>
<feature type="compositionally biased region" description="Basic residues" evidence="1">
    <location>
        <begin position="173"/>
        <end position="183"/>
    </location>
</feature>
<evidence type="ECO:0000313" key="3">
    <source>
        <dbReference type="Proteomes" id="UP000237271"/>
    </source>
</evidence>
<accession>A0A2P4XXB4</accession>
<feature type="compositionally biased region" description="Low complexity" evidence="1">
    <location>
        <begin position="104"/>
        <end position="134"/>
    </location>
</feature>
<dbReference type="OrthoDB" id="129492at2759"/>
<organism evidence="2 3">
    <name type="scientific">Phytophthora palmivora</name>
    <dbReference type="NCBI Taxonomy" id="4796"/>
    <lineage>
        <taxon>Eukaryota</taxon>
        <taxon>Sar</taxon>
        <taxon>Stramenopiles</taxon>
        <taxon>Oomycota</taxon>
        <taxon>Peronosporomycetes</taxon>
        <taxon>Peronosporales</taxon>
        <taxon>Peronosporaceae</taxon>
        <taxon>Phytophthora</taxon>
    </lineage>
</organism>
<feature type="compositionally biased region" description="Low complexity" evidence="1">
    <location>
        <begin position="81"/>
        <end position="97"/>
    </location>
</feature>
<feature type="region of interest" description="Disordered" evidence="1">
    <location>
        <begin position="1"/>
        <end position="24"/>
    </location>
</feature>
<feature type="compositionally biased region" description="Basic and acidic residues" evidence="1">
    <location>
        <begin position="153"/>
        <end position="166"/>
    </location>
</feature>
<protein>
    <recommendedName>
        <fullName evidence="4">Retrotransposon Copia-like N-terminal domain-containing protein</fullName>
    </recommendedName>
</protein>
<name>A0A2P4XXB4_9STRA</name>
<evidence type="ECO:0000256" key="1">
    <source>
        <dbReference type="SAM" id="MobiDB-lite"/>
    </source>
</evidence>
<comment type="caution">
    <text evidence="2">The sequence shown here is derived from an EMBL/GenBank/DDBJ whole genome shotgun (WGS) entry which is preliminary data.</text>
</comment>